<dbReference type="AlphaFoldDB" id="A0A918Q5A2"/>
<sequence length="740" mass="84117">MLPKNKTYNLSLLIGLLLFTSQGAWSQSVIKPYQDHPFVQEHSIKYYIDSLTQPRSVAMDRNGNIQVLTHKGLYKPHAGQFLNPGQLVEDRSYLAMKDKKVKAMEVYQEQFVYLDDKAVFSNAWAGGIYFLHGSNAVAQFVPGKEFEFLIYQGNTISKLGRDGVLWQQELDGELIDIHYGKDKGLFYALMKEGLLSIRDEDGAINRLLSGKGFTAFAIKGNEVVLGSNNGYKRFDIGSGKVGAQTSQVPWPEITAVQWIHDRLWFGSNKGAFMLKEDGSYNYYFGERWLTGDRVIDMAEGKDGSVLVLTDAGLSQLVFASHTLEEKAAFFEDQVRKRHIRLGFNSSLSLKERGNVDSGQLKDSDNDGLWTAMYLASQAFRYAVNGDTEALQNCQESLEAMERLYLINPVEGFPSRSYNRSGYKEQLADPERWQSSADPEWDWKATTSSDEAIGHVFVLGVIAELVEDSAMRDKAIGLLDALMSHIVQHDMYLIDYDGKPTLWGKWNPEYVNNFPKMVGDRKLNSSNIIAMLQTAYHFTQKEIFKDKAYELMENYGYLDNLMVPMETIGKAEEGGDDWAAMLSEAWNHSDDEMYFLGYWGLYRYAFTEELKSKYAEAISDHWKSETAEKDGLWNIITAIASPGNFGQEDAVWYLQEYPMDLINWTMTNSHRKDLQFLAPNFREQSTSQVLAPDELMIRRHNANRFTLDGGNKGMAESSAGDIWLLPYWMGRYLGVISEAKK</sequence>
<dbReference type="RefSeq" id="WP_018474947.1">
    <property type="nucleotide sequence ID" value="NZ_BMWX01000004.1"/>
</dbReference>
<dbReference type="Gene3D" id="2.130.10.10">
    <property type="entry name" value="YVTN repeat-like/Quinoprotein amine dehydrogenase"/>
    <property type="match status" value="1"/>
</dbReference>
<protein>
    <submittedName>
        <fullName evidence="2">Uncharacterized protein</fullName>
    </submittedName>
</protein>
<dbReference type="Proteomes" id="UP000619457">
    <property type="component" value="Unassembled WGS sequence"/>
</dbReference>
<dbReference type="InterPro" id="IPR015943">
    <property type="entry name" value="WD40/YVTN_repeat-like_dom_sf"/>
</dbReference>
<proteinExistence type="predicted"/>
<evidence type="ECO:0000313" key="2">
    <source>
        <dbReference type="EMBL" id="GGZ32294.1"/>
    </source>
</evidence>
<organism evidence="2 3">
    <name type="scientific">Echinicola pacifica</name>
    <dbReference type="NCBI Taxonomy" id="346377"/>
    <lineage>
        <taxon>Bacteria</taxon>
        <taxon>Pseudomonadati</taxon>
        <taxon>Bacteroidota</taxon>
        <taxon>Cytophagia</taxon>
        <taxon>Cytophagales</taxon>
        <taxon>Cyclobacteriaceae</taxon>
        <taxon>Echinicola</taxon>
    </lineage>
</organism>
<reference evidence="2" key="2">
    <citation type="submission" date="2020-09" db="EMBL/GenBank/DDBJ databases">
        <authorList>
            <person name="Sun Q."/>
            <person name="Kim S."/>
        </authorList>
    </citation>
    <scope>NUCLEOTIDE SEQUENCE</scope>
    <source>
        <strain evidence="2">KCTC 12368</strain>
    </source>
</reference>
<keyword evidence="1" id="KW-0732">Signal</keyword>
<comment type="caution">
    <text evidence="2">The sequence shown here is derived from an EMBL/GenBank/DDBJ whole genome shotgun (WGS) entry which is preliminary data.</text>
</comment>
<keyword evidence="3" id="KW-1185">Reference proteome</keyword>
<evidence type="ECO:0000256" key="1">
    <source>
        <dbReference type="SAM" id="SignalP"/>
    </source>
</evidence>
<accession>A0A918Q5A2</accession>
<name>A0A918Q5A2_9BACT</name>
<reference evidence="2" key="1">
    <citation type="journal article" date="2014" name="Int. J. Syst. Evol. Microbiol.">
        <title>Complete genome sequence of Corynebacterium casei LMG S-19264T (=DSM 44701T), isolated from a smear-ripened cheese.</title>
        <authorList>
            <consortium name="US DOE Joint Genome Institute (JGI-PGF)"/>
            <person name="Walter F."/>
            <person name="Albersmeier A."/>
            <person name="Kalinowski J."/>
            <person name="Ruckert C."/>
        </authorList>
    </citation>
    <scope>NUCLEOTIDE SEQUENCE</scope>
    <source>
        <strain evidence="2">KCTC 12368</strain>
    </source>
</reference>
<evidence type="ECO:0000313" key="3">
    <source>
        <dbReference type="Proteomes" id="UP000619457"/>
    </source>
</evidence>
<feature type="signal peptide" evidence="1">
    <location>
        <begin position="1"/>
        <end position="26"/>
    </location>
</feature>
<gene>
    <name evidence="2" type="ORF">GCM10007049_27170</name>
</gene>
<feature type="chain" id="PRO_5036712755" evidence="1">
    <location>
        <begin position="27"/>
        <end position="740"/>
    </location>
</feature>
<dbReference type="EMBL" id="BMWX01000004">
    <property type="protein sequence ID" value="GGZ32294.1"/>
    <property type="molecule type" value="Genomic_DNA"/>
</dbReference>